<name>A0ABR2SIH4_9ROSI</name>
<evidence type="ECO:0000313" key="1">
    <source>
        <dbReference type="EMBL" id="KAK9025066.1"/>
    </source>
</evidence>
<dbReference type="Proteomes" id="UP001396334">
    <property type="component" value="Unassembled WGS sequence"/>
</dbReference>
<gene>
    <name evidence="1" type="ORF">V6N11_064965</name>
</gene>
<evidence type="ECO:0000313" key="2">
    <source>
        <dbReference type="Proteomes" id="UP001396334"/>
    </source>
</evidence>
<reference evidence="1 2" key="1">
    <citation type="journal article" date="2024" name="G3 (Bethesda)">
        <title>Genome assembly of Hibiscus sabdariffa L. provides insights into metabolisms of medicinal natural products.</title>
        <authorList>
            <person name="Kim T."/>
        </authorList>
    </citation>
    <scope>NUCLEOTIDE SEQUENCE [LARGE SCALE GENOMIC DNA]</scope>
    <source>
        <strain evidence="1">TK-2024</strain>
        <tissue evidence="1">Old leaves</tissue>
    </source>
</reference>
<accession>A0ABR2SIH4</accession>
<protein>
    <submittedName>
        <fullName evidence="1">Uncharacterized protein</fullName>
    </submittedName>
</protein>
<comment type="caution">
    <text evidence="1">The sequence shown here is derived from an EMBL/GenBank/DDBJ whole genome shotgun (WGS) entry which is preliminary data.</text>
</comment>
<dbReference type="EMBL" id="JBBPBN010000014">
    <property type="protein sequence ID" value="KAK9025066.1"/>
    <property type="molecule type" value="Genomic_DNA"/>
</dbReference>
<proteinExistence type="predicted"/>
<organism evidence="1 2">
    <name type="scientific">Hibiscus sabdariffa</name>
    <name type="common">roselle</name>
    <dbReference type="NCBI Taxonomy" id="183260"/>
    <lineage>
        <taxon>Eukaryota</taxon>
        <taxon>Viridiplantae</taxon>
        <taxon>Streptophyta</taxon>
        <taxon>Embryophyta</taxon>
        <taxon>Tracheophyta</taxon>
        <taxon>Spermatophyta</taxon>
        <taxon>Magnoliopsida</taxon>
        <taxon>eudicotyledons</taxon>
        <taxon>Gunneridae</taxon>
        <taxon>Pentapetalae</taxon>
        <taxon>rosids</taxon>
        <taxon>malvids</taxon>
        <taxon>Malvales</taxon>
        <taxon>Malvaceae</taxon>
        <taxon>Malvoideae</taxon>
        <taxon>Hibiscus</taxon>
    </lineage>
</organism>
<sequence>MESTQGCLRGQDIVLRGHSVAVGFCLKEAPALLAFFSFLGLFYSAALSPPSSPSSLPSYGPRVLERALFECGNNVKRLQELHLGTTEAKGEKKGPAEQLLRRVRNCRYINQQWRSCSYCAFKLLGALSVDDAKARAFKLLEVLKKSISRHIAEEASQSFHS</sequence>
<keyword evidence="2" id="KW-1185">Reference proteome</keyword>